<dbReference type="Pfam" id="PF09534">
    <property type="entry name" value="Trp_oprn_chp"/>
    <property type="match status" value="1"/>
</dbReference>
<sequence length="206" mass="21139">MSDSAGMDRQRRALGLCVGLIALGGAVMLFSSSRVWLRLTAVRPAPFGALTAQVSGKQEFGAVAGIAVVMLLGAVLALVSGKWPRLVLAMLLAVLAVVAGWTAARGFMTPSRGRLVELLGGPSQVGGGAISATNHGVWAALAVSGAALCVVGAVYLAVGAPRWRNGLSRRFEAPVASGSGPADAPTPTEDPWRRLDRGDDPTISDR</sequence>
<dbReference type="InterPro" id="IPR019051">
    <property type="entry name" value="Trp_biosyn_TM_oprn/chp"/>
</dbReference>
<evidence type="ECO:0000256" key="1">
    <source>
        <dbReference type="SAM" id="MobiDB-lite"/>
    </source>
</evidence>
<evidence type="ECO:0000256" key="2">
    <source>
        <dbReference type="SAM" id="Phobius"/>
    </source>
</evidence>
<protein>
    <submittedName>
        <fullName evidence="3">Trp biosynthesis-associated membrane protein</fullName>
    </submittedName>
</protein>
<gene>
    <name evidence="3" type="ORF">M6D93_12705</name>
</gene>
<feature type="region of interest" description="Disordered" evidence="1">
    <location>
        <begin position="174"/>
        <end position="206"/>
    </location>
</feature>
<keyword evidence="2" id="KW-0812">Transmembrane</keyword>
<keyword evidence="4" id="KW-1185">Reference proteome</keyword>
<feature type="transmembrane region" description="Helical" evidence="2">
    <location>
        <begin position="60"/>
        <end position="79"/>
    </location>
</feature>
<reference evidence="3" key="1">
    <citation type="journal article" date="2018" name="Int. J. Syst. Evol. Microbiol.">
        <title>Jatrophihabitans telluris sp. nov., isolated from sediment soil of lava forest wetlands and the emended description of the genus Jatrophihabitans.</title>
        <authorList>
            <person name="Lee K.C."/>
            <person name="Suh M.K."/>
            <person name="Eom M.K."/>
            <person name="Kim K.K."/>
            <person name="Kim J.S."/>
            <person name="Kim D.S."/>
            <person name="Ko S.H."/>
            <person name="Shin Y.K."/>
            <person name="Lee J.S."/>
        </authorList>
    </citation>
    <scope>NUCLEOTIDE SEQUENCE</scope>
    <source>
        <strain evidence="3">N237</strain>
    </source>
</reference>
<organism evidence="3 4">
    <name type="scientific">Jatrophihabitans telluris</name>
    <dbReference type="NCBI Taxonomy" id="2038343"/>
    <lineage>
        <taxon>Bacteria</taxon>
        <taxon>Bacillati</taxon>
        <taxon>Actinomycetota</taxon>
        <taxon>Actinomycetes</taxon>
        <taxon>Jatrophihabitantales</taxon>
        <taxon>Jatrophihabitantaceae</taxon>
        <taxon>Jatrophihabitans</taxon>
    </lineage>
</organism>
<keyword evidence="2" id="KW-0472">Membrane</keyword>
<dbReference type="RefSeq" id="WP_249769613.1">
    <property type="nucleotide sequence ID" value="NZ_CP097332.1"/>
</dbReference>
<proteinExistence type="predicted"/>
<feature type="transmembrane region" description="Helical" evidence="2">
    <location>
        <begin position="137"/>
        <end position="160"/>
    </location>
</feature>
<feature type="transmembrane region" description="Helical" evidence="2">
    <location>
        <begin position="12"/>
        <end position="30"/>
    </location>
</feature>
<reference evidence="3" key="2">
    <citation type="submission" date="2022-05" db="EMBL/GenBank/DDBJ databases">
        <authorList>
            <person name="Kim J.-S."/>
            <person name="Lee K."/>
            <person name="Suh M."/>
            <person name="Eom M."/>
            <person name="Kim J.-S."/>
            <person name="Kim D.-S."/>
            <person name="Ko S.-H."/>
            <person name="Shin Y."/>
            <person name="Lee J.-S."/>
        </authorList>
    </citation>
    <scope>NUCLEOTIDE SEQUENCE</scope>
    <source>
        <strain evidence="3">N237</strain>
    </source>
</reference>
<dbReference type="EMBL" id="CP097332">
    <property type="protein sequence ID" value="UQX87158.1"/>
    <property type="molecule type" value="Genomic_DNA"/>
</dbReference>
<evidence type="ECO:0000313" key="4">
    <source>
        <dbReference type="Proteomes" id="UP001056336"/>
    </source>
</evidence>
<feature type="compositionally biased region" description="Basic and acidic residues" evidence="1">
    <location>
        <begin position="190"/>
        <end position="206"/>
    </location>
</feature>
<dbReference type="Proteomes" id="UP001056336">
    <property type="component" value="Chromosome"/>
</dbReference>
<feature type="transmembrane region" description="Helical" evidence="2">
    <location>
        <begin position="86"/>
        <end position="104"/>
    </location>
</feature>
<name>A0ABY4QUQ3_9ACTN</name>
<keyword evidence="2" id="KW-1133">Transmembrane helix</keyword>
<accession>A0ABY4QUQ3</accession>
<evidence type="ECO:0000313" key="3">
    <source>
        <dbReference type="EMBL" id="UQX87158.1"/>
    </source>
</evidence>